<dbReference type="Ensembl" id="ENSCINT00000036725.1">
    <property type="protein sequence ID" value="ENSCINP00000030839.1"/>
    <property type="gene ID" value="ENSCING00000024038.1"/>
</dbReference>
<sequence>MTQQFSALSNKLGTALLLSSYQQGSIQTC</sequence>
<accession>H2XMF6</accession>
<dbReference type="Proteomes" id="UP000008144">
    <property type="component" value="Unassembled WGS sequence"/>
</dbReference>
<dbReference type="HOGENOM" id="CLU_3410580_0_0_1"/>
<reference evidence="1" key="2">
    <citation type="submission" date="2025-08" db="UniProtKB">
        <authorList>
            <consortium name="Ensembl"/>
        </authorList>
    </citation>
    <scope>IDENTIFICATION</scope>
</reference>
<protein>
    <submittedName>
        <fullName evidence="1">Uncharacterized protein</fullName>
    </submittedName>
</protein>
<reference evidence="1" key="3">
    <citation type="submission" date="2025-09" db="UniProtKB">
        <authorList>
            <consortium name="Ensembl"/>
        </authorList>
    </citation>
    <scope>IDENTIFICATION</scope>
</reference>
<evidence type="ECO:0000313" key="2">
    <source>
        <dbReference type="Proteomes" id="UP000008144"/>
    </source>
</evidence>
<organism evidence="1 2">
    <name type="scientific">Ciona intestinalis</name>
    <name type="common">Transparent sea squirt</name>
    <name type="synonym">Ascidia intestinalis</name>
    <dbReference type="NCBI Taxonomy" id="7719"/>
    <lineage>
        <taxon>Eukaryota</taxon>
        <taxon>Metazoa</taxon>
        <taxon>Chordata</taxon>
        <taxon>Tunicata</taxon>
        <taxon>Ascidiacea</taxon>
        <taxon>Phlebobranchia</taxon>
        <taxon>Cionidae</taxon>
        <taxon>Ciona</taxon>
    </lineage>
</organism>
<keyword evidence="2" id="KW-1185">Reference proteome</keyword>
<name>H2XMF6_CIOIN</name>
<dbReference type="InParanoid" id="H2XMF6"/>
<dbReference type="AlphaFoldDB" id="H2XMF6"/>
<proteinExistence type="predicted"/>
<reference evidence="2" key="1">
    <citation type="journal article" date="2002" name="Science">
        <title>The draft genome of Ciona intestinalis: insights into chordate and vertebrate origins.</title>
        <authorList>
            <person name="Dehal P."/>
            <person name="Satou Y."/>
            <person name="Campbell R.K."/>
            <person name="Chapman J."/>
            <person name="Degnan B."/>
            <person name="De Tomaso A."/>
            <person name="Davidson B."/>
            <person name="Di Gregorio A."/>
            <person name="Gelpke M."/>
            <person name="Goodstein D.M."/>
            <person name="Harafuji N."/>
            <person name="Hastings K.E."/>
            <person name="Ho I."/>
            <person name="Hotta K."/>
            <person name="Huang W."/>
            <person name="Kawashima T."/>
            <person name="Lemaire P."/>
            <person name="Martinez D."/>
            <person name="Meinertzhagen I.A."/>
            <person name="Necula S."/>
            <person name="Nonaka M."/>
            <person name="Putnam N."/>
            <person name="Rash S."/>
            <person name="Saiga H."/>
            <person name="Satake M."/>
            <person name="Terry A."/>
            <person name="Yamada L."/>
            <person name="Wang H.G."/>
            <person name="Awazu S."/>
            <person name="Azumi K."/>
            <person name="Boore J."/>
            <person name="Branno M."/>
            <person name="Chin-Bow S."/>
            <person name="DeSantis R."/>
            <person name="Doyle S."/>
            <person name="Francino P."/>
            <person name="Keys D.N."/>
            <person name="Haga S."/>
            <person name="Hayashi H."/>
            <person name="Hino K."/>
            <person name="Imai K.S."/>
            <person name="Inaba K."/>
            <person name="Kano S."/>
            <person name="Kobayashi K."/>
            <person name="Kobayashi M."/>
            <person name="Lee B.I."/>
            <person name="Makabe K.W."/>
            <person name="Manohar C."/>
            <person name="Matassi G."/>
            <person name="Medina M."/>
            <person name="Mochizuki Y."/>
            <person name="Mount S."/>
            <person name="Morishita T."/>
            <person name="Miura S."/>
            <person name="Nakayama A."/>
            <person name="Nishizaka S."/>
            <person name="Nomoto H."/>
            <person name="Ohta F."/>
            <person name="Oishi K."/>
            <person name="Rigoutsos I."/>
            <person name="Sano M."/>
            <person name="Sasaki A."/>
            <person name="Sasakura Y."/>
            <person name="Shoguchi E."/>
            <person name="Shin-i T."/>
            <person name="Spagnuolo A."/>
            <person name="Stainier D."/>
            <person name="Suzuki M.M."/>
            <person name="Tassy O."/>
            <person name="Takatori N."/>
            <person name="Tokuoka M."/>
            <person name="Yagi K."/>
            <person name="Yoshizaki F."/>
            <person name="Wada S."/>
            <person name="Zhang C."/>
            <person name="Hyatt P.D."/>
            <person name="Larimer F."/>
            <person name="Detter C."/>
            <person name="Doggett N."/>
            <person name="Glavina T."/>
            <person name="Hawkins T."/>
            <person name="Richardson P."/>
            <person name="Lucas S."/>
            <person name="Kohara Y."/>
            <person name="Levine M."/>
            <person name="Satoh N."/>
            <person name="Rokhsar D.S."/>
        </authorList>
    </citation>
    <scope>NUCLEOTIDE SEQUENCE [LARGE SCALE GENOMIC DNA]</scope>
</reference>
<evidence type="ECO:0000313" key="1">
    <source>
        <dbReference type="Ensembl" id="ENSCINP00000030839.1"/>
    </source>
</evidence>